<dbReference type="InterPro" id="IPR050065">
    <property type="entry name" value="GlmU-like"/>
</dbReference>
<dbReference type="RefSeq" id="WP_191698660.1">
    <property type="nucleotide sequence ID" value="NZ_JACSPZ010000001.1"/>
</dbReference>
<protein>
    <submittedName>
        <fullName evidence="4">NTP transferase domain-containing protein</fullName>
    </submittedName>
</protein>
<dbReference type="SUPFAM" id="SSF53448">
    <property type="entry name" value="Nucleotide-diphospho-sugar transferases"/>
    <property type="match status" value="1"/>
</dbReference>
<proteinExistence type="predicted"/>
<dbReference type="PANTHER" id="PTHR43584">
    <property type="entry name" value="NUCLEOTIDYL TRANSFERASE"/>
    <property type="match status" value="1"/>
</dbReference>
<reference evidence="4 5" key="1">
    <citation type="submission" date="2020-08" db="EMBL/GenBank/DDBJ databases">
        <title>A Genomic Blueprint of the Chicken Gut Microbiome.</title>
        <authorList>
            <person name="Gilroy R."/>
            <person name="Ravi A."/>
            <person name="Getino M."/>
            <person name="Pursley I."/>
            <person name="Horton D.L."/>
            <person name="Alikhan N.-F."/>
            <person name="Baker D."/>
            <person name="Gharbi K."/>
            <person name="Hall N."/>
            <person name="Watson M."/>
            <person name="Adriaenssens E.M."/>
            <person name="Foster-Nyarko E."/>
            <person name="Jarju S."/>
            <person name="Secka A."/>
            <person name="Antonio M."/>
            <person name="Oren A."/>
            <person name="Chaudhuri R."/>
            <person name="La Ragione R.M."/>
            <person name="Hildebrand F."/>
            <person name="Pallen M.J."/>
        </authorList>
    </citation>
    <scope>NUCLEOTIDE SEQUENCE [LARGE SCALE GENOMIC DNA]</scope>
    <source>
        <strain evidence="4 5">A46</strain>
    </source>
</reference>
<evidence type="ECO:0000256" key="2">
    <source>
        <dbReference type="ARBA" id="ARBA00022695"/>
    </source>
</evidence>
<evidence type="ECO:0000256" key="1">
    <source>
        <dbReference type="ARBA" id="ARBA00022679"/>
    </source>
</evidence>
<dbReference type="EMBL" id="JACSPZ010000001">
    <property type="protein sequence ID" value="MBD8035700.1"/>
    <property type="molecule type" value="Genomic_DNA"/>
</dbReference>
<organism evidence="4 5">
    <name type="scientific">Solibacillus faecavium</name>
    <dbReference type="NCBI Taxonomy" id="2762221"/>
    <lineage>
        <taxon>Bacteria</taxon>
        <taxon>Bacillati</taxon>
        <taxon>Bacillota</taxon>
        <taxon>Bacilli</taxon>
        <taxon>Bacillales</taxon>
        <taxon>Caryophanaceae</taxon>
        <taxon>Solibacillus</taxon>
    </lineage>
</organism>
<comment type="caution">
    <text evidence="4">The sequence shown here is derived from an EMBL/GenBank/DDBJ whole genome shotgun (WGS) entry which is preliminary data.</text>
</comment>
<evidence type="ECO:0000313" key="5">
    <source>
        <dbReference type="Proteomes" id="UP000619101"/>
    </source>
</evidence>
<dbReference type="PANTHER" id="PTHR43584:SF5">
    <property type="entry name" value="PROTEIN LICC"/>
    <property type="match status" value="1"/>
</dbReference>
<dbReference type="Gene3D" id="3.90.550.10">
    <property type="entry name" value="Spore Coat Polysaccharide Biosynthesis Protein SpsA, Chain A"/>
    <property type="match status" value="1"/>
</dbReference>
<sequence length="241" mass="28296">MNAIILAAGLGTRFKEWTKENHKSLFPIQDIPNIERTICYLIEADITSIYIVTGHMSEKFLYLSKSYKQVKLIHNFNYANYNSIYTFSLVLPYFSNSWVIDADTVLTENIFKDNPQMSTYYTVLRNLTTIEWCPTLKDNKIVDILITDDTLPSLSGISYWHNNECNVIKNIYKKYMNEQYLLNSKLYWDDIVRENISSLNITAVKVPNYWIFEMDTQEEYFEIVKFLKNDGVAVTCKEQSN</sequence>
<feature type="domain" description="Nucleotidyl transferase" evidence="3">
    <location>
        <begin position="3"/>
        <end position="70"/>
    </location>
</feature>
<name>A0ABR8XUU0_9BACL</name>
<dbReference type="GO" id="GO:0016740">
    <property type="term" value="F:transferase activity"/>
    <property type="evidence" value="ECO:0007669"/>
    <property type="project" value="UniProtKB-KW"/>
</dbReference>
<dbReference type="CDD" id="cd02523">
    <property type="entry name" value="PC_cytidylyltransferase"/>
    <property type="match status" value="1"/>
</dbReference>
<keyword evidence="2" id="KW-0548">Nucleotidyltransferase</keyword>
<evidence type="ECO:0000313" key="4">
    <source>
        <dbReference type="EMBL" id="MBD8035700.1"/>
    </source>
</evidence>
<dbReference type="Pfam" id="PF00483">
    <property type="entry name" value="NTP_transferase"/>
    <property type="match status" value="1"/>
</dbReference>
<accession>A0ABR8XUU0</accession>
<dbReference type="InterPro" id="IPR029044">
    <property type="entry name" value="Nucleotide-diphossugar_trans"/>
</dbReference>
<keyword evidence="1 4" id="KW-0808">Transferase</keyword>
<evidence type="ECO:0000259" key="3">
    <source>
        <dbReference type="Pfam" id="PF00483"/>
    </source>
</evidence>
<dbReference type="InterPro" id="IPR005835">
    <property type="entry name" value="NTP_transferase_dom"/>
</dbReference>
<gene>
    <name evidence="4" type="ORF">H9635_03035</name>
</gene>
<dbReference type="Proteomes" id="UP000619101">
    <property type="component" value="Unassembled WGS sequence"/>
</dbReference>
<keyword evidence="5" id="KW-1185">Reference proteome</keyword>